<dbReference type="CDD" id="cd05233">
    <property type="entry name" value="SDR_c"/>
    <property type="match status" value="1"/>
</dbReference>
<comment type="similarity">
    <text evidence="1">Belongs to the short-chain dehydrogenases/reductases (SDR) family.</text>
</comment>
<proteinExistence type="inferred from homology"/>
<dbReference type="Pfam" id="PF13561">
    <property type="entry name" value="adh_short_C2"/>
    <property type="match status" value="1"/>
</dbReference>
<dbReference type="SUPFAM" id="SSF51735">
    <property type="entry name" value="NAD(P)-binding Rossmann-fold domains"/>
    <property type="match status" value="1"/>
</dbReference>
<dbReference type="Proteomes" id="UP000502608">
    <property type="component" value="Chromosome"/>
</dbReference>
<evidence type="ECO:0000313" key="3">
    <source>
        <dbReference type="Proteomes" id="UP000502608"/>
    </source>
</evidence>
<keyword evidence="3" id="KW-1185">Reference proteome</keyword>
<dbReference type="PRINTS" id="PR00081">
    <property type="entry name" value="GDHRDH"/>
</dbReference>
<dbReference type="NCBIfam" id="NF005559">
    <property type="entry name" value="PRK07231.1"/>
    <property type="match status" value="1"/>
</dbReference>
<name>A0A6G9QQN0_9GAMM</name>
<protein>
    <submittedName>
        <fullName evidence="2">SDR family oxidoreductase</fullName>
    </submittedName>
</protein>
<dbReference type="PROSITE" id="PS00061">
    <property type="entry name" value="ADH_SHORT"/>
    <property type="match status" value="1"/>
</dbReference>
<dbReference type="GO" id="GO:0032787">
    <property type="term" value="P:monocarboxylic acid metabolic process"/>
    <property type="evidence" value="ECO:0007669"/>
    <property type="project" value="UniProtKB-ARBA"/>
</dbReference>
<dbReference type="FunFam" id="3.40.50.720:FF:000084">
    <property type="entry name" value="Short-chain dehydrogenase reductase"/>
    <property type="match status" value="1"/>
</dbReference>
<organism evidence="2 3">
    <name type="scientific">Shewanella aestuarii</name>
    <dbReference type="NCBI Taxonomy" id="1028752"/>
    <lineage>
        <taxon>Bacteria</taxon>
        <taxon>Pseudomonadati</taxon>
        <taxon>Pseudomonadota</taxon>
        <taxon>Gammaproteobacteria</taxon>
        <taxon>Alteromonadales</taxon>
        <taxon>Shewanellaceae</taxon>
        <taxon>Shewanella</taxon>
    </lineage>
</organism>
<dbReference type="PRINTS" id="PR00080">
    <property type="entry name" value="SDRFAMILY"/>
</dbReference>
<dbReference type="AlphaFoldDB" id="A0A6G9QQN0"/>
<accession>A0A6G9QQN0</accession>
<sequence length="249" mass="27055">MMKLLQDKHILITGSSRGIGKAIAELFASHGATLYLNGTNVERLEKLKQTITDEYQTECHIIPFDVSNSDAVKNGFKSLFSLTKRLDVLVNNAGILSSSLLRMIDSKQTEQQFATNAYSIIYCCQYASRLMQKSTHASIINMSSIMGGVGSEGHIAYSGSKAAVNGITKSLAKELADKHIRVNAIAPGFIDTDMTRNISEDKYQQRINSIAMGYAGQPEDVANTALFLASDMSKYITGQVIGVDGGMLI</sequence>
<dbReference type="PANTHER" id="PTHR42879">
    <property type="entry name" value="3-OXOACYL-(ACYL-CARRIER-PROTEIN) REDUCTASE"/>
    <property type="match status" value="1"/>
</dbReference>
<gene>
    <name evidence="2" type="ORF">HBH39_05105</name>
</gene>
<dbReference type="EMBL" id="CP050313">
    <property type="protein sequence ID" value="QIR16121.1"/>
    <property type="molecule type" value="Genomic_DNA"/>
</dbReference>
<dbReference type="PANTHER" id="PTHR42879:SF2">
    <property type="entry name" value="3-OXOACYL-[ACYL-CARRIER-PROTEIN] REDUCTASE FABG"/>
    <property type="match status" value="1"/>
</dbReference>
<evidence type="ECO:0000256" key="1">
    <source>
        <dbReference type="ARBA" id="ARBA00006484"/>
    </source>
</evidence>
<dbReference type="InterPro" id="IPR036291">
    <property type="entry name" value="NAD(P)-bd_dom_sf"/>
</dbReference>
<dbReference type="KEGG" id="saes:HBH39_05105"/>
<dbReference type="InterPro" id="IPR002347">
    <property type="entry name" value="SDR_fam"/>
</dbReference>
<dbReference type="InterPro" id="IPR050259">
    <property type="entry name" value="SDR"/>
</dbReference>
<dbReference type="InterPro" id="IPR020904">
    <property type="entry name" value="Sc_DH/Rdtase_CS"/>
</dbReference>
<reference evidence="2 3" key="1">
    <citation type="submission" date="2020-03" db="EMBL/GenBank/DDBJ databases">
        <title>Complete genome sequence of Shewanella sp.</title>
        <authorList>
            <person name="Kim Y.-S."/>
            <person name="Kim S.-J."/>
            <person name="Jung H.-K."/>
            <person name="Kim K.-H."/>
        </authorList>
    </citation>
    <scope>NUCLEOTIDE SEQUENCE [LARGE SCALE GENOMIC DNA]</scope>
    <source>
        <strain evidence="2 3">PN3F2</strain>
    </source>
</reference>
<dbReference type="Gene3D" id="3.40.50.720">
    <property type="entry name" value="NAD(P)-binding Rossmann-like Domain"/>
    <property type="match status" value="1"/>
</dbReference>
<evidence type="ECO:0000313" key="2">
    <source>
        <dbReference type="EMBL" id="QIR16121.1"/>
    </source>
</evidence>